<organism evidence="2 3">
    <name type="scientific">Chironomus riparius</name>
    <dbReference type="NCBI Taxonomy" id="315576"/>
    <lineage>
        <taxon>Eukaryota</taxon>
        <taxon>Metazoa</taxon>
        <taxon>Ecdysozoa</taxon>
        <taxon>Arthropoda</taxon>
        <taxon>Hexapoda</taxon>
        <taxon>Insecta</taxon>
        <taxon>Pterygota</taxon>
        <taxon>Neoptera</taxon>
        <taxon>Endopterygota</taxon>
        <taxon>Diptera</taxon>
        <taxon>Nematocera</taxon>
        <taxon>Chironomoidea</taxon>
        <taxon>Chironomidae</taxon>
        <taxon>Chironominae</taxon>
        <taxon>Chironomus</taxon>
    </lineage>
</organism>
<keyword evidence="1" id="KW-0472">Membrane</keyword>
<feature type="transmembrane region" description="Helical" evidence="1">
    <location>
        <begin position="6"/>
        <end position="27"/>
    </location>
</feature>
<gene>
    <name evidence="2" type="ORF">CHIRRI_LOCUS13042</name>
</gene>
<keyword evidence="1" id="KW-1133">Transmembrane helix</keyword>
<evidence type="ECO:0000256" key="1">
    <source>
        <dbReference type="SAM" id="Phobius"/>
    </source>
</evidence>
<proteinExistence type="predicted"/>
<sequence length="137" mass="15577">MEDDLLYKILVFLVFSFILFAVLFYIIKACQACCRINYKYLVDGKYENEPTVLRESSPPLMTDYPEQLEDDINILQLLPQELPLVTPTSPERQLLPAGSSQCSCSSTIPQHSAFHNVQHSDDPPSYEEAIRMSMTGI</sequence>
<keyword evidence="3" id="KW-1185">Reference proteome</keyword>
<protein>
    <submittedName>
        <fullName evidence="2">Uncharacterized protein</fullName>
    </submittedName>
</protein>
<reference evidence="2" key="2">
    <citation type="submission" date="2022-10" db="EMBL/GenBank/DDBJ databases">
        <authorList>
            <consortium name="ENA_rothamsted_submissions"/>
            <consortium name="culmorum"/>
            <person name="King R."/>
        </authorList>
    </citation>
    <scope>NUCLEOTIDE SEQUENCE</scope>
</reference>
<reference evidence="2" key="1">
    <citation type="submission" date="2022-01" db="EMBL/GenBank/DDBJ databases">
        <authorList>
            <person name="King R."/>
        </authorList>
    </citation>
    <scope>NUCLEOTIDE SEQUENCE</scope>
</reference>
<name>A0A9P0JBH7_9DIPT</name>
<dbReference type="AlphaFoldDB" id="A0A9P0JBH7"/>
<dbReference type="EMBL" id="OU895880">
    <property type="protein sequence ID" value="CAG9810225.1"/>
    <property type="molecule type" value="Genomic_DNA"/>
</dbReference>
<evidence type="ECO:0000313" key="3">
    <source>
        <dbReference type="Proteomes" id="UP001153620"/>
    </source>
</evidence>
<dbReference type="EMBL" id="OU895880">
    <property type="protein sequence ID" value="CAH1733696.1"/>
    <property type="molecule type" value="Genomic_DNA"/>
</dbReference>
<evidence type="ECO:0000313" key="2">
    <source>
        <dbReference type="EMBL" id="CAH1733696.1"/>
    </source>
</evidence>
<keyword evidence="1" id="KW-0812">Transmembrane</keyword>
<accession>A0A9P0JBH7</accession>
<dbReference type="Proteomes" id="UP001153620">
    <property type="component" value="Chromosome 4"/>
</dbReference>